<dbReference type="EMBL" id="CP146256">
    <property type="protein sequence ID" value="XAH75299.1"/>
    <property type="molecule type" value="Genomic_DNA"/>
</dbReference>
<feature type="domain" description="Response regulatory" evidence="8">
    <location>
        <begin position="3"/>
        <end position="116"/>
    </location>
</feature>
<accession>A0ABZ3F1G9</accession>
<gene>
    <name evidence="10" type="ORF">V6984_05960</name>
</gene>
<dbReference type="SMART" id="SM00448">
    <property type="entry name" value="REC"/>
    <property type="match status" value="1"/>
</dbReference>
<dbReference type="InterPro" id="IPR036388">
    <property type="entry name" value="WH-like_DNA-bd_sf"/>
</dbReference>
<evidence type="ECO:0000256" key="3">
    <source>
        <dbReference type="ARBA" id="ARBA00023125"/>
    </source>
</evidence>
<evidence type="ECO:0000256" key="2">
    <source>
        <dbReference type="ARBA" id="ARBA00023015"/>
    </source>
</evidence>
<evidence type="ECO:0000256" key="1">
    <source>
        <dbReference type="ARBA" id="ARBA00018672"/>
    </source>
</evidence>
<dbReference type="SUPFAM" id="SSF46894">
    <property type="entry name" value="C-terminal effector domain of the bipartite response regulators"/>
    <property type="match status" value="1"/>
</dbReference>
<evidence type="ECO:0000259" key="8">
    <source>
        <dbReference type="PROSITE" id="PS50110"/>
    </source>
</evidence>
<proteinExistence type="predicted"/>
<dbReference type="Gene3D" id="3.40.50.2300">
    <property type="match status" value="1"/>
</dbReference>
<dbReference type="PANTHER" id="PTHR48111">
    <property type="entry name" value="REGULATOR OF RPOS"/>
    <property type="match status" value="1"/>
</dbReference>
<dbReference type="InterPro" id="IPR001867">
    <property type="entry name" value="OmpR/PhoB-type_DNA-bd"/>
</dbReference>
<feature type="domain" description="OmpR/PhoB-type" evidence="9">
    <location>
        <begin position="130"/>
        <end position="228"/>
    </location>
</feature>
<keyword evidence="2" id="KW-0805">Transcription regulation</keyword>
<dbReference type="PROSITE" id="PS51755">
    <property type="entry name" value="OMPR_PHOB"/>
    <property type="match status" value="1"/>
</dbReference>
<organism evidence="10 11">
    <name type="scientific">Kineothrix sedimenti</name>
    <dbReference type="NCBI Taxonomy" id="3123317"/>
    <lineage>
        <taxon>Bacteria</taxon>
        <taxon>Bacillati</taxon>
        <taxon>Bacillota</taxon>
        <taxon>Clostridia</taxon>
        <taxon>Lachnospirales</taxon>
        <taxon>Lachnospiraceae</taxon>
        <taxon>Kineothrix</taxon>
    </lineage>
</organism>
<dbReference type="InterPro" id="IPR011006">
    <property type="entry name" value="CheY-like_superfamily"/>
</dbReference>
<evidence type="ECO:0000313" key="10">
    <source>
        <dbReference type="EMBL" id="XAH75299.1"/>
    </source>
</evidence>
<evidence type="ECO:0000256" key="5">
    <source>
        <dbReference type="ARBA" id="ARBA00024867"/>
    </source>
</evidence>
<dbReference type="Pfam" id="PF00486">
    <property type="entry name" value="Trans_reg_C"/>
    <property type="match status" value="1"/>
</dbReference>
<dbReference type="CDD" id="cd00383">
    <property type="entry name" value="trans_reg_C"/>
    <property type="match status" value="1"/>
</dbReference>
<dbReference type="SUPFAM" id="SSF52172">
    <property type="entry name" value="CheY-like"/>
    <property type="match status" value="1"/>
</dbReference>
<dbReference type="PROSITE" id="PS50110">
    <property type="entry name" value="RESPONSE_REGULATORY"/>
    <property type="match status" value="1"/>
</dbReference>
<dbReference type="Proteomes" id="UP001451571">
    <property type="component" value="Chromosome"/>
</dbReference>
<dbReference type="PANTHER" id="PTHR48111:SF2">
    <property type="entry name" value="RESPONSE REGULATOR SAER"/>
    <property type="match status" value="1"/>
</dbReference>
<keyword evidence="11" id="KW-1185">Reference proteome</keyword>
<feature type="modified residue" description="4-aspartylphosphate" evidence="6">
    <location>
        <position position="52"/>
    </location>
</feature>
<dbReference type="Gene3D" id="1.10.10.10">
    <property type="entry name" value="Winged helix-like DNA-binding domain superfamily/Winged helix DNA-binding domain"/>
    <property type="match status" value="1"/>
</dbReference>
<keyword evidence="3 7" id="KW-0238">DNA-binding</keyword>
<evidence type="ECO:0000256" key="4">
    <source>
        <dbReference type="ARBA" id="ARBA00023163"/>
    </source>
</evidence>
<evidence type="ECO:0000313" key="11">
    <source>
        <dbReference type="Proteomes" id="UP001451571"/>
    </source>
</evidence>
<comment type="function">
    <text evidence="5">May play the central regulatory role in sporulation. It may be an element of the effector pathway responsible for the activation of sporulation genes in response to nutritional stress. Spo0A may act in concert with spo0H (a sigma factor) to control the expression of some genes that are critical to the sporulation process.</text>
</comment>
<dbReference type="Gene3D" id="6.10.250.690">
    <property type="match status" value="1"/>
</dbReference>
<dbReference type="InterPro" id="IPR039420">
    <property type="entry name" value="WalR-like"/>
</dbReference>
<dbReference type="Pfam" id="PF00072">
    <property type="entry name" value="Response_reg"/>
    <property type="match status" value="1"/>
</dbReference>
<dbReference type="InterPro" id="IPR001789">
    <property type="entry name" value="Sig_transdc_resp-reg_receiver"/>
</dbReference>
<evidence type="ECO:0000256" key="7">
    <source>
        <dbReference type="PROSITE-ProRule" id="PRU01091"/>
    </source>
</evidence>
<feature type="DNA-binding region" description="OmpR/PhoB-type" evidence="7">
    <location>
        <begin position="130"/>
        <end position="228"/>
    </location>
</feature>
<evidence type="ECO:0000256" key="6">
    <source>
        <dbReference type="PROSITE-ProRule" id="PRU00169"/>
    </source>
</evidence>
<name>A0ABZ3F1G9_9FIRM</name>
<sequence length="228" mass="26404">MKNVLIYNQTTTNMEVLKIFLAQEGYQVIVMNALQDVVQRLKSNDIHLVIMDIDFPKNDGIERLKSVRNAERMPIIVLSANDTEQMKIAALNAGADDYVLNPYHPLEFMARINSQFRRYTQLSNMCDNINRIYRVDDLVIDDVIRKVTVAGREVKLTPIEYKILRLLVQDRGRVFSIDQIYESIWNMQAIGADNTIAVHIRHIREKIESNPKEPHYLKVVWGTGYKVG</sequence>
<dbReference type="SMART" id="SM00862">
    <property type="entry name" value="Trans_reg_C"/>
    <property type="match status" value="1"/>
</dbReference>
<keyword evidence="4" id="KW-0804">Transcription</keyword>
<dbReference type="RefSeq" id="WP_342758863.1">
    <property type="nucleotide sequence ID" value="NZ_CP146256.1"/>
</dbReference>
<protein>
    <recommendedName>
        <fullName evidence="1">Stage 0 sporulation protein A homolog</fullName>
    </recommendedName>
</protein>
<evidence type="ECO:0000259" key="9">
    <source>
        <dbReference type="PROSITE" id="PS51755"/>
    </source>
</evidence>
<keyword evidence="6" id="KW-0597">Phosphoprotein</keyword>
<reference evidence="10 11" key="1">
    <citation type="submission" date="2024-02" db="EMBL/GenBank/DDBJ databases">
        <title>Bacterial strain from lacustrine sediment.</title>
        <authorList>
            <person name="Petit C."/>
            <person name="Fadhlaoui K."/>
        </authorList>
    </citation>
    <scope>NUCLEOTIDE SEQUENCE [LARGE SCALE GENOMIC DNA]</scope>
    <source>
        <strain evidence="10 11">IPX-CK</strain>
    </source>
</reference>
<dbReference type="InterPro" id="IPR016032">
    <property type="entry name" value="Sig_transdc_resp-reg_C-effctor"/>
</dbReference>